<organism evidence="1 2">
    <name type="scientific">Camellia lanceoleosa</name>
    <dbReference type="NCBI Taxonomy" id="1840588"/>
    <lineage>
        <taxon>Eukaryota</taxon>
        <taxon>Viridiplantae</taxon>
        <taxon>Streptophyta</taxon>
        <taxon>Embryophyta</taxon>
        <taxon>Tracheophyta</taxon>
        <taxon>Spermatophyta</taxon>
        <taxon>Magnoliopsida</taxon>
        <taxon>eudicotyledons</taxon>
        <taxon>Gunneridae</taxon>
        <taxon>Pentapetalae</taxon>
        <taxon>asterids</taxon>
        <taxon>Ericales</taxon>
        <taxon>Theaceae</taxon>
        <taxon>Camellia</taxon>
    </lineage>
</organism>
<comment type="caution">
    <text evidence="1">The sequence shown here is derived from an EMBL/GenBank/DDBJ whole genome shotgun (WGS) entry which is preliminary data.</text>
</comment>
<gene>
    <name evidence="1" type="ORF">LOK49_LG09G01766</name>
</gene>
<proteinExistence type="predicted"/>
<evidence type="ECO:0000313" key="2">
    <source>
        <dbReference type="Proteomes" id="UP001060215"/>
    </source>
</evidence>
<dbReference type="EMBL" id="CM045765">
    <property type="protein sequence ID" value="KAI7999970.1"/>
    <property type="molecule type" value="Genomic_DNA"/>
</dbReference>
<sequence length="743" mass="84155">MSLTTPSSSSTSEITTLPNSTVTMELQTSTISTPLPSMASSKSNCCPLPFATKRSTSEPTPNPPTTTPSNTRNNTHEHNLQLRDLITKDLNYVMKASDDLKKASEDLDHYGTRVKTQIESVSTTLNSLKEAETPHEDSIETDLQEELLELKKGVMKLKLLIPSKYKPQSGSESDANKNQRANDLSSAQERLLRARMGSDKMPDLCKNKTFENSLEFKDFKALYDGLDIQKKVCLLCFSVFPENQIIKKRFMLYWWIGEGFVSPIPKSNREPEDLANEVFNELMLKGFIEPISEKRGLGVSRCRMHPLVRAAVVILADKAKLFDFDPKGNPTGNFSSSLWACLLKAEKLKDSEELEKVHILFNVDETILEFEKPEMFAKMKSINVFCLGRWQTSPKHHIEVEDTKFLEGLKNMRHLRFLSLQGISRIIVLPDCISSLVNLTILDLRACHNLEEIPNEIGQLKSLTHLDMSECYLLDNMPKELSSLSELQVLKGFVVGNSKGKNSCTLQHLAKLPKLRKLSIYTGHKDFPNEAELRDLNKFNMLRKLTIAWGGGSQGKSDNNAKPEKNARKSTVAKATAEHQNPENGGNDIEHDNAGDAAESQAPTATTKPNLLKKIPKMRKGRDALDYAPPELPTHLEKLDLKSFPKTYAPDWLKASKLSNIKKLYIRGGILGDLGQFQLEKYEWEVEILRLKYLNELEMDWTELQELFPNLSYLEKEKCPKLTLFPCDGHGVWMRNPKKWKQF</sequence>
<evidence type="ECO:0000313" key="1">
    <source>
        <dbReference type="EMBL" id="KAI7999970.1"/>
    </source>
</evidence>
<dbReference type="Proteomes" id="UP001060215">
    <property type="component" value="Chromosome 8"/>
</dbReference>
<keyword evidence="2" id="KW-1185">Reference proteome</keyword>
<name>A0ACC0GIG8_9ERIC</name>
<accession>A0ACC0GIG8</accession>
<reference evidence="1 2" key="1">
    <citation type="journal article" date="2022" name="Plant J.">
        <title>Chromosome-level genome of Camellia lanceoleosa provides a valuable resource for understanding genome evolution and self-incompatibility.</title>
        <authorList>
            <person name="Gong W."/>
            <person name="Xiao S."/>
            <person name="Wang L."/>
            <person name="Liao Z."/>
            <person name="Chang Y."/>
            <person name="Mo W."/>
            <person name="Hu G."/>
            <person name="Li W."/>
            <person name="Zhao G."/>
            <person name="Zhu H."/>
            <person name="Hu X."/>
            <person name="Ji K."/>
            <person name="Xiang X."/>
            <person name="Song Q."/>
            <person name="Yuan D."/>
            <person name="Jin S."/>
            <person name="Zhang L."/>
        </authorList>
    </citation>
    <scope>NUCLEOTIDE SEQUENCE [LARGE SCALE GENOMIC DNA]</scope>
    <source>
        <strain evidence="1">SQ_2022a</strain>
    </source>
</reference>
<protein>
    <submittedName>
        <fullName evidence="1">Disease resistance RPP13-like protein 4</fullName>
    </submittedName>
</protein>